<dbReference type="Pfam" id="PF18962">
    <property type="entry name" value="Por_Secre_tail"/>
    <property type="match status" value="1"/>
</dbReference>
<proteinExistence type="predicted"/>
<dbReference type="SUPFAM" id="SSF56219">
    <property type="entry name" value="DNase I-like"/>
    <property type="match status" value="1"/>
</dbReference>
<keyword evidence="5" id="KW-1185">Reference proteome</keyword>
<evidence type="ECO:0000259" key="3">
    <source>
        <dbReference type="Pfam" id="PF18962"/>
    </source>
</evidence>
<dbReference type="InterPro" id="IPR036691">
    <property type="entry name" value="Endo/exonu/phosph_ase_sf"/>
</dbReference>
<keyword evidence="1" id="KW-0732">Signal</keyword>
<feature type="domain" description="Secretion system C-terminal sorting" evidence="3">
    <location>
        <begin position="939"/>
        <end position="1014"/>
    </location>
</feature>
<feature type="domain" description="Endonuclease/exonuclease/phosphatase" evidence="2">
    <location>
        <begin position="646"/>
        <end position="912"/>
    </location>
</feature>
<comment type="caution">
    <text evidence="4">The sequence shown here is derived from an EMBL/GenBank/DDBJ whole genome shotgun (WGS) entry which is preliminary data.</text>
</comment>
<dbReference type="InterPro" id="IPR005135">
    <property type="entry name" value="Endo/exonuclease/phosphatase"/>
</dbReference>
<dbReference type="NCBIfam" id="TIGR04183">
    <property type="entry name" value="Por_Secre_tail"/>
    <property type="match status" value="1"/>
</dbReference>
<sequence length="1016" mass="106509">MKHFLLRMRSAATALALLCSIGSAAAQVTLSGSSYTENFDQIGTGLPAGFSVRTAAKADALGSVATLTTTPTEWNNTSGAFKNFASATGLTAAADPTAQNASTNRALGVRQTGSFADGSANAGPAFVFQLANTSARTGFKLNFLLQSLDASSTRTTTWRVDYATGATPTTFTQAGTATFTTGNSTFSSTPVSIDFGNQLDNINDVVWIRIVAPSATTGSNTRASSAIDDFSLTWTATAPDAPTLTVLPNGIGFGRINLAATSTVVGYALTGANLTDATTVTAPAGFSVSKTATGTFGSTLTYTVAELATPQTVYVRFVPTAAGFVSGTITNSTAGATDKTVAVSGTGVDPNNNLFAFDECPASATSFDGWTQFSITGDQTWGCTTFGHNAADASGTASAPNGVQINGYSGSARENEDWFISPAFDLSNFQNPLFSFWSRVAFTGPGLSLRVSTNYSGTGSPSAAGVTWTTLPVPFASADAWMLTDNVDLSAYKGSNVHVAFVYTSTTSAAARWTLDDIRLQNSSTPAQVLLSASTSRLDFGYQMVGAATAATRTFALSARNLTGPVTITSQSPVFQVSKDGTAFSNTVSYTAAEANTATVTVRFAPAQAAASYSTPLSVATTGADSRTVMLYGNSVDPAVTLDVVNWNIEWFGSSAQNPADDNLQQANALATLSALNADVIALAEIVDTVRLGTVVRQMPGGYRYKVSEYVSGNTFGTAQKLAFVYRTSVVANPTFSNPLQCTSCDQYNYWASGRFPYLMTANVTMNGQTKPVTFIVIHAKANESDAAGSLESYNRRVGGATGLKALLDADYATANVVILGDYNDDLYRTIATGTPTTASSYSVFLNDAANYQALTLPLAVAGQRSTVDYSSVIDNVIVSSEMAAYYVSNSVQIRSDVAAQVADFGNTTSDHYPVLTRFSFAQATLPTKQATASKQFDVYPNPVTSAVRLSLPEPTSKTLHLRVSSVDGRQVATGTGSLEQLNQQLNQNLTQLKAGMYIIQVDGGTQTYVKRFIKQ</sequence>
<evidence type="ECO:0000256" key="1">
    <source>
        <dbReference type="SAM" id="SignalP"/>
    </source>
</evidence>
<dbReference type="Gene3D" id="2.60.120.200">
    <property type="match status" value="1"/>
</dbReference>
<dbReference type="Gene3D" id="3.60.10.10">
    <property type="entry name" value="Endonuclease/exonuclease/phosphatase"/>
    <property type="match status" value="1"/>
</dbReference>
<feature type="chain" id="PRO_5046461913" evidence="1">
    <location>
        <begin position="27"/>
        <end position="1016"/>
    </location>
</feature>
<organism evidence="4 5">
    <name type="scientific">Hymenobacter citatus</name>
    <dbReference type="NCBI Taxonomy" id="2763506"/>
    <lineage>
        <taxon>Bacteria</taxon>
        <taxon>Pseudomonadati</taxon>
        <taxon>Bacteroidota</taxon>
        <taxon>Cytophagia</taxon>
        <taxon>Cytophagales</taxon>
        <taxon>Hymenobacteraceae</taxon>
        <taxon>Hymenobacter</taxon>
    </lineage>
</organism>
<dbReference type="Gene3D" id="2.60.40.10">
    <property type="entry name" value="Immunoglobulins"/>
    <property type="match status" value="1"/>
</dbReference>
<dbReference type="EMBL" id="JACSCY010000002">
    <property type="protein sequence ID" value="MBC6610080.1"/>
    <property type="molecule type" value="Genomic_DNA"/>
</dbReference>
<dbReference type="NCBIfam" id="NF038128">
    <property type="entry name" value="choice_anch_J"/>
    <property type="match status" value="1"/>
</dbReference>
<accession>A0ABR7MG93</accession>
<dbReference type="InterPro" id="IPR026444">
    <property type="entry name" value="Secre_tail"/>
</dbReference>
<dbReference type="Proteomes" id="UP000622017">
    <property type="component" value="Unassembled WGS sequence"/>
</dbReference>
<protein>
    <submittedName>
        <fullName evidence="4">Choice-of-anchor J domain-containing protein</fullName>
    </submittedName>
</protein>
<evidence type="ECO:0000313" key="5">
    <source>
        <dbReference type="Proteomes" id="UP000622017"/>
    </source>
</evidence>
<evidence type="ECO:0000259" key="2">
    <source>
        <dbReference type="Pfam" id="PF03372"/>
    </source>
</evidence>
<reference evidence="4 5" key="1">
    <citation type="submission" date="2020-08" db="EMBL/GenBank/DDBJ databases">
        <title>Hymenobacter sp.</title>
        <authorList>
            <person name="Kim M.K."/>
        </authorList>
    </citation>
    <scope>NUCLEOTIDE SEQUENCE [LARGE SCALE GENOMIC DNA]</scope>
    <source>
        <strain evidence="4 5">BT507</strain>
    </source>
</reference>
<gene>
    <name evidence="4" type="ORF">H8B15_04045</name>
</gene>
<dbReference type="Pfam" id="PF03372">
    <property type="entry name" value="Exo_endo_phos"/>
    <property type="match status" value="1"/>
</dbReference>
<dbReference type="RefSeq" id="WP_187318380.1">
    <property type="nucleotide sequence ID" value="NZ_JACSCY010000002.1"/>
</dbReference>
<evidence type="ECO:0000313" key="4">
    <source>
        <dbReference type="EMBL" id="MBC6610080.1"/>
    </source>
</evidence>
<name>A0ABR7MG93_9BACT</name>
<feature type="signal peptide" evidence="1">
    <location>
        <begin position="1"/>
        <end position="26"/>
    </location>
</feature>
<dbReference type="InterPro" id="IPR013783">
    <property type="entry name" value="Ig-like_fold"/>
</dbReference>